<dbReference type="Pfam" id="PF13560">
    <property type="entry name" value="HTH_31"/>
    <property type="match status" value="1"/>
</dbReference>
<evidence type="ECO:0000313" key="2">
    <source>
        <dbReference type="EMBL" id="GAA4957417.1"/>
    </source>
</evidence>
<comment type="caution">
    <text evidence="2">The sequence shown here is derived from an EMBL/GenBank/DDBJ whole genome shotgun (WGS) entry which is preliminary data.</text>
</comment>
<sequence>MTKTTGPGGGEPEPSDSLRAFGAAVRAFRKRAGMSRAELGTITNYSADTVASIELGRRMAQPDFIAKAGPALDAHDVLAEMTETLERRKGLATWFHRWADLEDRAISLYTYECRVVPGLLQTEAYARAVITSVPPVFEDEEVEQRIAERLARQSILTRKPLISLSFIIEQAVLERQTGGPQVTGEQIDRLLEVARLRNVELQIMPLRRPQHAGHDGPMQLLEAPDHRWLGYFEGQRGSALITDPDEVSIMARRYAIMRSQALNAEETVSLLERMRGDL</sequence>
<protein>
    <submittedName>
        <fullName evidence="2">Helix-turn-helix transcriptional regulator</fullName>
    </submittedName>
</protein>
<dbReference type="SUPFAM" id="SSF47413">
    <property type="entry name" value="lambda repressor-like DNA-binding domains"/>
    <property type="match status" value="1"/>
</dbReference>
<gene>
    <name evidence="2" type="ORF">GCM10023205_19700</name>
</gene>
<dbReference type="PROSITE" id="PS50943">
    <property type="entry name" value="HTH_CROC1"/>
    <property type="match status" value="1"/>
</dbReference>
<accession>A0ABP9H2L2</accession>
<organism evidence="2 3">
    <name type="scientific">Yinghuangia aomiensis</name>
    <dbReference type="NCBI Taxonomy" id="676205"/>
    <lineage>
        <taxon>Bacteria</taxon>
        <taxon>Bacillati</taxon>
        <taxon>Actinomycetota</taxon>
        <taxon>Actinomycetes</taxon>
        <taxon>Kitasatosporales</taxon>
        <taxon>Streptomycetaceae</taxon>
        <taxon>Yinghuangia</taxon>
    </lineage>
</organism>
<dbReference type="CDD" id="cd00093">
    <property type="entry name" value="HTH_XRE"/>
    <property type="match status" value="1"/>
</dbReference>
<reference evidence="3" key="1">
    <citation type="journal article" date="2019" name="Int. J. Syst. Evol. Microbiol.">
        <title>The Global Catalogue of Microorganisms (GCM) 10K type strain sequencing project: providing services to taxonomists for standard genome sequencing and annotation.</title>
        <authorList>
            <consortium name="The Broad Institute Genomics Platform"/>
            <consortium name="The Broad Institute Genome Sequencing Center for Infectious Disease"/>
            <person name="Wu L."/>
            <person name="Ma J."/>
        </authorList>
    </citation>
    <scope>NUCLEOTIDE SEQUENCE [LARGE SCALE GENOMIC DNA]</scope>
    <source>
        <strain evidence="3">JCM 17986</strain>
    </source>
</reference>
<evidence type="ECO:0000313" key="3">
    <source>
        <dbReference type="Proteomes" id="UP001500466"/>
    </source>
</evidence>
<dbReference type="InterPro" id="IPR001387">
    <property type="entry name" value="Cro/C1-type_HTH"/>
</dbReference>
<dbReference type="SMART" id="SM00530">
    <property type="entry name" value="HTH_XRE"/>
    <property type="match status" value="1"/>
</dbReference>
<dbReference type="Proteomes" id="UP001500466">
    <property type="component" value="Unassembled WGS sequence"/>
</dbReference>
<dbReference type="InterPro" id="IPR043917">
    <property type="entry name" value="DUF5753"/>
</dbReference>
<name>A0ABP9H2L2_9ACTN</name>
<keyword evidence="3" id="KW-1185">Reference proteome</keyword>
<dbReference type="Gene3D" id="1.10.260.40">
    <property type="entry name" value="lambda repressor-like DNA-binding domains"/>
    <property type="match status" value="1"/>
</dbReference>
<dbReference type="InterPro" id="IPR010982">
    <property type="entry name" value="Lambda_DNA-bd_dom_sf"/>
</dbReference>
<feature type="domain" description="HTH cro/C1-type" evidence="1">
    <location>
        <begin position="25"/>
        <end position="78"/>
    </location>
</feature>
<dbReference type="EMBL" id="BAABHS010000006">
    <property type="protein sequence ID" value="GAA4957417.1"/>
    <property type="molecule type" value="Genomic_DNA"/>
</dbReference>
<dbReference type="Pfam" id="PF19054">
    <property type="entry name" value="DUF5753"/>
    <property type="match status" value="1"/>
</dbReference>
<proteinExistence type="predicted"/>
<evidence type="ECO:0000259" key="1">
    <source>
        <dbReference type="PROSITE" id="PS50943"/>
    </source>
</evidence>
<dbReference type="RefSeq" id="WP_345674970.1">
    <property type="nucleotide sequence ID" value="NZ_BAABHS010000006.1"/>
</dbReference>